<feature type="domain" description="GCVT N-terminal" evidence="4">
    <location>
        <begin position="50"/>
        <end position="162"/>
    </location>
</feature>
<dbReference type="PANTHER" id="PTHR22602">
    <property type="entry name" value="TRANSFERASE CAF17, MITOCHONDRIAL-RELATED"/>
    <property type="match status" value="1"/>
</dbReference>
<dbReference type="RefSeq" id="WP_209342495.1">
    <property type="nucleotide sequence ID" value="NZ_JAGIQL010000101.1"/>
</dbReference>
<keyword evidence="1" id="KW-0809">Transit peptide</keyword>
<dbReference type="InterPro" id="IPR006222">
    <property type="entry name" value="GCVT_N"/>
</dbReference>
<feature type="compositionally biased region" description="Low complexity" evidence="3">
    <location>
        <begin position="1"/>
        <end position="25"/>
    </location>
</feature>
<dbReference type="InterPro" id="IPR027266">
    <property type="entry name" value="TrmE/GcvT-like"/>
</dbReference>
<evidence type="ECO:0000256" key="1">
    <source>
        <dbReference type="ARBA" id="ARBA00022946"/>
    </source>
</evidence>
<sequence length="356" mass="37200">MEPSTSAAAAGSPSSEDAPAGPASPLLSRVGAVAGEAPDEGVAAHYGDLFREQRALADGSGMVDLSHRGVVTVTGDDRLTWLHLLLSQHVSELPAGQATEALVLSAHGHVEHALYLVDDGSTTWVHVEPGTQGELIAYLESMKFFYRVDVADRTAETAVVHLPAGSIAEVPEGAAVRETAYGRDVFLPRAGLESYAREHGPLAGTLAYEALRVEGHRPRLGLETDHRTIPHEVGWIGSAVHLDKGCYRGQETVARVQNLGKPPRRLVFLHLDGSEVHLPGHGTPVRLAPEGGAGDGAGGAGEAGAAEGRQVGFVTTSARHHELGPIALALVKRNVPVDAPLMAGDTAAAQETVVEP</sequence>
<dbReference type="AlphaFoldDB" id="A0A940MIY4"/>
<dbReference type="PANTHER" id="PTHR22602:SF0">
    <property type="entry name" value="TRANSFERASE CAF17, MITOCHONDRIAL-RELATED"/>
    <property type="match status" value="1"/>
</dbReference>
<evidence type="ECO:0000313" key="6">
    <source>
        <dbReference type="Proteomes" id="UP000670475"/>
    </source>
</evidence>
<dbReference type="SUPFAM" id="SSF103025">
    <property type="entry name" value="Folate-binding domain"/>
    <property type="match status" value="1"/>
</dbReference>
<comment type="caution">
    <text evidence="5">The sequence shown here is derived from an EMBL/GenBank/DDBJ whole genome shotgun (WGS) entry which is preliminary data.</text>
</comment>
<dbReference type="Proteomes" id="UP000670475">
    <property type="component" value="Unassembled WGS sequence"/>
</dbReference>
<evidence type="ECO:0000256" key="3">
    <source>
        <dbReference type="SAM" id="MobiDB-lite"/>
    </source>
</evidence>
<dbReference type="InterPro" id="IPR045179">
    <property type="entry name" value="YgfZ/GcvT"/>
</dbReference>
<dbReference type="Pfam" id="PF01571">
    <property type="entry name" value="GCV_T"/>
    <property type="match status" value="1"/>
</dbReference>
<accession>A0A940MIY4</accession>
<evidence type="ECO:0000256" key="2">
    <source>
        <dbReference type="PIRSR" id="PIRSR006487-1"/>
    </source>
</evidence>
<reference evidence="5" key="1">
    <citation type="submission" date="2021-03" db="EMBL/GenBank/DDBJ databases">
        <title>Whole genome sequence of Streptomyces bomunensis MMS17-BM035.</title>
        <authorList>
            <person name="Lee J.H."/>
        </authorList>
    </citation>
    <scope>NUCLEOTIDE SEQUENCE</scope>
    <source>
        <strain evidence="5">MMS17-BM035</strain>
    </source>
</reference>
<dbReference type="InterPro" id="IPR017703">
    <property type="entry name" value="YgfZ/GCV_T_CS"/>
</dbReference>
<proteinExistence type="predicted"/>
<evidence type="ECO:0000313" key="5">
    <source>
        <dbReference type="EMBL" id="MBP0460141.1"/>
    </source>
</evidence>
<dbReference type="EMBL" id="JAGIQL010000101">
    <property type="protein sequence ID" value="MBP0460141.1"/>
    <property type="molecule type" value="Genomic_DNA"/>
</dbReference>
<organism evidence="5 6">
    <name type="scientific">Streptomyces montanisoli</name>
    <dbReference type="NCBI Taxonomy" id="2798581"/>
    <lineage>
        <taxon>Bacteria</taxon>
        <taxon>Bacillati</taxon>
        <taxon>Actinomycetota</taxon>
        <taxon>Actinomycetes</taxon>
        <taxon>Kitasatosporales</taxon>
        <taxon>Streptomycetaceae</taxon>
        <taxon>Streptomyces</taxon>
    </lineage>
</organism>
<feature type="region of interest" description="Disordered" evidence="3">
    <location>
        <begin position="1"/>
        <end position="26"/>
    </location>
</feature>
<dbReference type="PIRSF" id="PIRSF006487">
    <property type="entry name" value="GcvT"/>
    <property type="match status" value="1"/>
</dbReference>
<name>A0A940MIY4_9ACTN</name>
<protein>
    <submittedName>
        <fullName evidence="5">Folate-binding protein YgfZ</fullName>
    </submittedName>
</protein>
<dbReference type="GO" id="GO:0016226">
    <property type="term" value="P:iron-sulfur cluster assembly"/>
    <property type="evidence" value="ECO:0007669"/>
    <property type="project" value="TreeGrafter"/>
</dbReference>
<keyword evidence="6" id="KW-1185">Reference proteome</keyword>
<feature type="binding site" evidence="2">
    <location>
        <position position="193"/>
    </location>
    <ligand>
        <name>substrate</name>
    </ligand>
</feature>
<gene>
    <name evidence="5" type="ORF">JFN87_21980</name>
</gene>
<dbReference type="Gene3D" id="3.30.1360.120">
    <property type="entry name" value="Probable tRNA modification gtpase trme, domain 1"/>
    <property type="match status" value="2"/>
</dbReference>
<dbReference type="NCBIfam" id="TIGR03317">
    <property type="entry name" value="ygfZ_signature"/>
    <property type="match status" value="1"/>
</dbReference>
<evidence type="ECO:0000259" key="4">
    <source>
        <dbReference type="Pfam" id="PF01571"/>
    </source>
</evidence>